<dbReference type="PROSITE" id="PS51257">
    <property type="entry name" value="PROKAR_LIPOPROTEIN"/>
    <property type="match status" value="1"/>
</dbReference>
<reference evidence="1" key="1">
    <citation type="submission" date="2020-12" db="EMBL/GenBank/DDBJ databases">
        <title>The genome sequence of Inhella sp. 4Y17.</title>
        <authorList>
            <person name="Liu Y."/>
        </authorList>
    </citation>
    <scope>NUCLEOTIDE SEQUENCE</scope>
    <source>
        <strain evidence="1">4Y10</strain>
    </source>
</reference>
<name>A0A931ND42_9BURK</name>
<comment type="caution">
    <text evidence="1">The sequence shown here is derived from an EMBL/GenBank/DDBJ whole genome shotgun (WGS) entry which is preliminary data.</text>
</comment>
<proteinExistence type="predicted"/>
<organism evidence="1 2">
    <name type="scientific">Inhella gelatinilytica</name>
    <dbReference type="NCBI Taxonomy" id="2795030"/>
    <lineage>
        <taxon>Bacteria</taxon>
        <taxon>Pseudomonadati</taxon>
        <taxon>Pseudomonadota</taxon>
        <taxon>Betaproteobacteria</taxon>
        <taxon>Burkholderiales</taxon>
        <taxon>Sphaerotilaceae</taxon>
        <taxon>Inhella</taxon>
    </lineage>
</organism>
<protein>
    <submittedName>
        <fullName evidence="1">DUF3047 domain-containing protein</fullName>
    </submittedName>
</protein>
<accession>A0A931ND42</accession>
<dbReference type="AlphaFoldDB" id="A0A931ND42"/>
<dbReference type="InterPro" id="IPR021409">
    <property type="entry name" value="DUF3047"/>
</dbReference>
<evidence type="ECO:0000313" key="1">
    <source>
        <dbReference type="EMBL" id="MBH9552692.1"/>
    </source>
</evidence>
<keyword evidence="2" id="KW-1185">Reference proteome</keyword>
<sequence length="241" mass="26966">MKSVNLFGSLSLAPGLTRRSALALGAALTGCATPAPPAKEAEGWQEVPLPGKRRNQYRRVQKEGRVAWEAQSERAASLWRRPVAETEAHPTWVSFSWWVDRLLPASDVRESDREDAVARVILGFDGDRDRLSARNRGLFDLAELLTGEAPPFATLMYVWDREAPLDSVVVNGRSDRIRKIVVDSGSAQLGRWRDHRRDVVTDFERAYGEAPGPLRFVAVMSDSDNTQGRVRAWYGPVRWGV</sequence>
<dbReference type="EMBL" id="JAEDAL010000002">
    <property type="protein sequence ID" value="MBH9552692.1"/>
    <property type="molecule type" value="Genomic_DNA"/>
</dbReference>
<gene>
    <name evidence="1" type="ORF">I7X43_07480</name>
</gene>
<dbReference type="Proteomes" id="UP000620139">
    <property type="component" value="Unassembled WGS sequence"/>
</dbReference>
<evidence type="ECO:0000313" key="2">
    <source>
        <dbReference type="Proteomes" id="UP000620139"/>
    </source>
</evidence>
<dbReference type="Pfam" id="PF11249">
    <property type="entry name" value="DUF3047"/>
    <property type="match status" value="1"/>
</dbReference>
<dbReference type="RefSeq" id="WP_198100282.1">
    <property type="nucleotide sequence ID" value="NZ_JAEDAL010000002.1"/>
</dbReference>